<dbReference type="STRING" id="68775.A0A5C3M3N3"/>
<dbReference type="SUPFAM" id="SSF53300">
    <property type="entry name" value="vWA-like"/>
    <property type="match status" value="1"/>
</dbReference>
<organism evidence="3 4">
    <name type="scientific">Crucibulum laeve</name>
    <dbReference type="NCBI Taxonomy" id="68775"/>
    <lineage>
        <taxon>Eukaryota</taxon>
        <taxon>Fungi</taxon>
        <taxon>Dikarya</taxon>
        <taxon>Basidiomycota</taxon>
        <taxon>Agaricomycotina</taxon>
        <taxon>Agaricomycetes</taxon>
        <taxon>Agaricomycetidae</taxon>
        <taxon>Agaricales</taxon>
        <taxon>Agaricineae</taxon>
        <taxon>Nidulariaceae</taxon>
        <taxon>Crucibulum</taxon>
    </lineage>
</organism>
<keyword evidence="4" id="KW-1185">Reference proteome</keyword>
<dbReference type="PANTHER" id="PTHR34706:SF1">
    <property type="entry name" value="VWFA DOMAIN-CONTAINING PROTEIN"/>
    <property type="match status" value="1"/>
</dbReference>
<feature type="domain" description="VWFA" evidence="2">
    <location>
        <begin position="27"/>
        <end position="214"/>
    </location>
</feature>
<dbReference type="EMBL" id="ML213619">
    <property type="protein sequence ID" value="TFK35691.1"/>
    <property type="molecule type" value="Genomic_DNA"/>
</dbReference>
<dbReference type="AlphaFoldDB" id="A0A5C3M3N3"/>
<dbReference type="PANTHER" id="PTHR34706">
    <property type="entry name" value="SLR1338 PROTEIN"/>
    <property type="match status" value="1"/>
</dbReference>
<evidence type="ECO:0000259" key="2">
    <source>
        <dbReference type="PROSITE" id="PS50234"/>
    </source>
</evidence>
<dbReference type="InterPro" id="IPR036465">
    <property type="entry name" value="vWFA_dom_sf"/>
</dbReference>
<proteinExistence type="predicted"/>
<reference evidence="3 4" key="1">
    <citation type="journal article" date="2019" name="Nat. Ecol. Evol.">
        <title>Megaphylogeny resolves global patterns of mushroom evolution.</title>
        <authorList>
            <person name="Varga T."/>
            <person name="Krizsan K."/>
            <person name="Foldi C."/>
            <person name="Dima B."/>
            <person name="Sanchez-Garcia M."/>
            <person name="Sanchez-Ramirez S."/>
            <person name="Szollosi G.J."/>
            <person name="Szarkandi J.G."/>
            <person name="Papp V."/>
            <person name="Albert L."/>
            <person name="Andreopoulos W."/>
            <person name="Angelini C."/>
            <person name="Antonin V."/>
            <person name="Barry K.W."/>
            <person name="Bougher N.L."/>
            <person name="Buchanan P."/>
            <person name="Buyck B."/>
            <person name="Bense V."/>
            <person name="Catcheside P."/>
            <person name="Chovatia M."/>
            <person name="Cooper J."/>
            <person name="Damon W."/>
            <person name="Desjardin D."/>
            <person name="Finy P."/>
            <person name="Geml J."/>
            <person name="Haridas S."/>
            <person name="Hughes K."/>
            <person name="Justo A."/>
            <person name="Karasinski D."/>
            <person name="Kautmanova I."/>
            <person name="Kiss B."/>
            <person name="Kocsube S."/>
            <person name="Kotiranta H."/>
            <person name="LaButti K.M."/>
            <person name="Lechner B.E."/>
            <person name="Liimatainen K."/>
            <person name="Lipzen A."/>
            <person name="Lukacs Z."/>
            <person name="Mihaltcheva S."/>
            <person name="Morgado L.N."/>
            <person name="Niskanen T."/>
            <person name="Noordeloos M.E."/>
            <person name="Ohm R.A."/>
            <person name="Ortiz-Santana B."/>
            <person name="Ovrebo C."/>
            <person name="Racz N."/>
            <person name="Riley R."/>
            <person name="Savchenko A."/>
            <person name="Shiryaev A."/>
            <person name="Soop K."/>
            <person name="Spirin V."/>
            <person name="Szebenyi C."/>
            <person name="Tomsovsky M."/>
            <person name="Tulloss R.E."/>
            <person name="Uehling J."/>
            <person name="Grigoriev I.V."/>
            <person name="Vagvolgyi C."/>
            <person name="Papp T."/>
            <person name="Martin F.M."/>
            <person name="Miettinen O."/>
            <person name="Hibbett D.S."/>
            <person name="Nagy L.G."/>
        </authorList>
    </citation>
    <scope>NUCLEOTIDE SEQUENCE [LARGE SCALE GENOMIC DNA]</scope>
    <source>
        <strain evidence="3 4">CBS 166.37</strain>
    </source>
</reference>
<evidence type="ECO:0000313" key="3">
    <source>
        <dbReference type="EMBL" id="TFK35691.1"/>
    </source>
</evidence>
<evidence type="ECO:0000256" key="1">
    <source>
        <dbReference type="SAM" id="MobiDB-lite"/>
    </source>
</evidence>
<accession>A0A5C3M3N3</accession>
<name>A0A5C3M3N3_9AGAR</name>
<gene>
    <name evidence="3" type="ORF">BDQ12DRAFT_725740</name>
</gene>
<dbReference type="PROSITE" id="PS50234">
    <property type="entry name" value="VWFA"/>
    <property type="match status" value="1"/>
</dbReference>
<dbReference type="OrthoDB" id="2142040at2759"/>
<dbReference type="InterPro" id="IPR002035">
    <property type="entry name" value="VWF_A"/>
</dbReference>
<feature type="region of interest" description="Disordered" evidence="1">
    <location>
        <begin position="1"/>
        <end position="21"/>
    </location>
</feature>
<dbReference type="Proteomes" id="UP000308652">
    <property type="component" value="Unassembled WGS sequence"/>
</dbReference>
<feature type="compositionally biased region" description="Polar residues" evidence="1">
    <location>
        <begin position="1"/>
        <end position="11"/>
    </location>
</feature>
<evidence type="ECO:0000313" key="4">
    <source>
        <dbReference type="Proteomes" id="UP000308652"/>
    </source>
</evidence>
<sequence>MGAIKSSSAPTASRPIKDSQEPLRRSNVVLVVDDSSKMEEKWKKVEATIEALAPMVAKYYRAGLETHFLNYRFVDRSQKREDVVDLFKIVRPSGQVQIGKKLRGLLSVYLDDMKNGNSAQPVQYMVIVNGRPTDKQNENKLGSVLEHVAVRLDTFRVPPSQIQIQFIYVGDDPSAAEYYESLASNLETCRNRKMIHVSLQPGASLNLVQYLDRDDNPDI</sequence>
<protein>
    <recommendedName>
        <fullName evidence="2">VWFA domain-containing protein</fullName>
    </recommendedName>
</protein>